<keyword evidence="1" id="KW-0812">Transmembrane</keyword>
<evidence type="ECO:0000313" key="3">
    <source>
        <dbReference type="Proteomes" id="UP000215144"/>
    </source>
</evidence>
<sequence>MTDDFMNWLGIAMITVQLIWAIATGWIPLAICIAIVLIVLLVLMKKTRK</sequence>
<evidence type="ECO:0000313" key="2">
    <source>
        <dbReference type="EMBL" id="SNV34113.1"/>
    </source>
</evidence>
<dbReference type="EMBL" id="LT906454">
    <property type="protein sequence ID" value="SNV34113.1"/>
    <property type="molecule type" value="Genomic_DNA"/>
</dbReference>
<dbReference type="KEGG" id="saco:SAME_00317"/>
<dbReference type="Proteomes" id="UP000215144">
    <property type="component" value="Chromosome 1"/>
</dbReference>
<organism evidence="2 3">
    <name type="scientific">Streptococcus acidominimus</name>
    <dbReference type="NCBI Taxonomy" id="1326"/>
    <lineage>
        <taxon>Bacteria</taxon>
        <taxon>Bacillati</taxon>
        <taxon>Bacillota</taxon>
        <taxon>Bacilli</taxon>
        <taxon>Lactobacillales</taxon>
        <taxon>Streptococcaceae</taxon>
        <taxon>Streptococcus</taxon>
    </lineage>
</organism>
<feature type="transmembrane region" description="Helical" evidence="1">
    <location>
        <begin position="20"/>
        <end position="43"/>
    </location>
</feature>
<accession>A0A239WJM5</accession>
<evidence type="ECO:0000256" key="1">
    <source>
        <dbReference type="SAM" id="Phobius"/>
    </source>
</evidence>
<name>A0A239WJM5_STRAI</name>
<keyword evidence="1" id="KW-0472">Membrane</keyword>
<dbReference type="AlphaFoldDB" id="A0A239WJM5"/>
<protein>
    <submittedName>
        <fullName evidence="2">Uncharacterized protein</fullName>
    </submittedName>
</protein>
<gene>
    <name evidence="2" type="ORF">SAMEA4504048_00317</name>
</gene>
<proteinExistence type="predicted"/>
<keyword evidence="1" id="KW-1133">Transmembrane helix</keyword>
<reference evidence="2 3" key="1">
    <citation type="submission" date="2017-06" db="EMBL/GenBank/DDBJ databases">
        <authorList>
            <consortium name="Pathogen Informatics"/>
        </authorList>
    </citation>
    <scope>NUCLEOTIDE SEQUENCE [LARGE SCALE GENOMIC DNA]</scope>
    <source>
        <strain evidence="2 3">NCTC11291</strain>
    </source>
</reference>